<protein>
    <submittedName>
        <fullName evidence="1">Uncharacterized protein</fullName>
    </submittedName>
</protein>
<evidence type="ECO:0000313" key="2">
    <source>
        <dbReference type="Proteomes" id="UP001233264"/>
    </source>
</evidence>
<dbReference type="Proteomes" id="UP001233264">
    <property type="component" value="Chromosome"/>
</dbReference>
<proteinExistence type="predicted"/>
<dbReference type="RefSeq" id="WP_015007780.1">
    <property type="nucleotide sequence ID" value="NZ_CP120365.1"/>
</dbReference>
<dbReference type="EMBL" id="CP120365">
    <property type="protein sequence ID" value="WHS94626.1"/>
    <property type="molecule type" value="Genomic_DNA"/>
</dbReference>
<accession>A0ABY8T9M9</accession>
<organism evidence="1 2">
    <name type="scientific">Sinorhizobium kummerowiae</name>
    <dbReference type="NCBI Taxonomy" id="158892"/>
    <lineage>
        <taxon>Bacteria</taxon>
        <taxon>Pseudomonadati</taxon>
        <taxon>Pseudomonadota</taxon>
        <taxon>Alphaproteobacteria</taxon>
        <taxon>Hyphomicrobiales</taxon>
        <taxon>Rhizobiaceae</taxon>
        <taxon>Sinorhizobium/Ensifer group</taxon>
        <taxon>Sinorhizobium</taxon>
    </lineage>
</organism>
<sequence>MITAAQLRDFAFFLSNTSRWELEKAGIIAPGPSGDTAWKRFNNDFDVFVIKLSAAKLKALADMIAGYLQVSEYSREQAAAAARKVA</sequence>
<name>A0ABY8T9M9_9HYPH</name>
<reference evidence="1 2" key="1">
    <citation type="submission" date="2023-03" db="EMBL/GenBank/DDBJ databases">
        <authorList>
            <person name="Menendez E."/>
            <person name="Kaur S."/>
            <person name="Flores-Felix J.D."/>
            <person name="diCenzo G.C."/>
            <person name="Peix A."/>
            <person name="Velazquez E."/>
        </authorList>
    </citation>
    <scope>NUCLEOTIDE SEQUENCE [LARGE SCALE GENOMIC DNA]</scope>
    <source>
        <strain evidence="1 2">CCBAU 71714</strain>
    </source>
</reference>
<evidence type="ECO:0000313" key="1">
    <source>
        <dbReference type="EMBL" id="WHS94626.1"/>
    </source>
</evidence>
<gene>
    <name evidence="1" type="ORF">PZL22_002362</name>
</gene>
<keyword evidence="2" id="KW-1185">Reference proteome</keyword>